<dbReference type="Proteomes" id="UP000319731">
    <property type="component" value="Unassembled WGS sequence"/>
</dbReference>
<evidence type="ECO:0000259" key="9">
    <source>
        <dbReference type="Pfam" id="PF05347"/>
    </source>
</evidence>
<dbReference type="Pfam" id="PF05347">
    <property type="entry name" value="Complex1_LYR"/>
    <property type="match status" value="1"/>
</dbReference>
<evidence type="ECO:0000256" key="4">
    <source>
        <dbReference type="ARBA" id="ARBA00015108"/>
    </source>
</evidence>
<reference evidence="10 11" key="1">
    <citation type="journal article" date="2019" name="Sci. Rep.">
        <title>Comparative genomics of chytrid fungi reveal insights into the obligate biotrophic and pathogenic lifestyle of Synchytrium endobioticum.</title>
        <authorList>
            <person name="van de Vossenberg B.T.L.H."/>
            <person name="Warris S."/>
            <person name="Nguyen H.D.T."/>
            <person name="van Gent-Pelzer M.P.E."/>
            <person name="Joly D.L."/>
            <person name="van de Geest H.C."/>
            <person name="Bonants P.J.M."/>
            <person name="Smith D.S."/>
            <person name="Levesque C.A."/>
            <person name="van der Lee T.A.J."/>
        </authorList>
    </citation>
    <scope>NUCLEOTIDE SEQUENCE [LARGE SCALE GENOMIC DNA]</scope>
    <source>
        <strain evidence="10 11">JEL517</strain>
    </source>
</reference>
<keyword evidence="6" id="KW-0496">Mitochondrion</keyword>
<keyword evidence="5" id="KW-0809">Transit peptide</keyword>
<keyword evidence="11" id="KW-1185">Reference proteome</keyword>
<comment type="subunit">
    <text evidence="3">Interacts with RIP1.</text>
</comment>
<evidence type="ECO:0000256" key="1">
    <source>
        <dbReference type="ARBA" id="ARBA00004305"/>
    </source>
</evidence>
<dbReference type="EMBL" id="QEAO01000057">
    <property type="protein sequence ID" value="TPX30779.1"/>
    <property type="molecule type" value="Genomic_DNA"/>
</dbReference>
<dbReference type="RefSeq" id="XP_031022367.1">
    <property type="nucleotide sequence ID" value="XM_031171670.1"/>
</dbReference>
<gene>
    <name evidence="10" type="ORF">SmJEL517_g05744</name>
</gene>
<feature type="domain" description="Complex 1 LYR protein" evidence="9">
    <location>
        <begin position="4"/>
        <end position="59"/>
    </location>
</feature>
<organism evidence="10 11">
    <name type="scientific">Synchytrium microbalum</name>
    <dbReference type="NCBI Taxonomy" id="1806994"/>
    <lineage>
        <taxon>Eukaryota</taxon>
        <taxon>Fungi</taxon>
        <taxon>Fungi incertae sedis</taxon>
        <taxon>Chytridiomycota</taxon>
        <taxon>Chytridiomycota incertae sedis</taxon>
        <taxon>Chytridiomycetes</taxon>
        <taxon>Synchytriales</taxon>
        <taxon>Synchytriaceae</taxon>
        <taxon>Synchytrium</taxon>
    </lineage>
</organism>
<sequence length="107" mass="12285">MKNQVLAVYKSLLKAQRSAFNGDIKGLIAAKHYTRQKFMEHKHEANTTTLESLINTARQAELIVRQNVVQGVKKDKEDVFGKCWLVAVLLEWIRVYVVWEEDAAPLC</sequence>
<evidence type="ECO:0000313" key="11">
    <source>
        <dbReference type="Proteomes" id="UP000319731"/>
    </source>
</evidence>
<evidence type="ECO:0000256" key="5">
    <source>
        <dbReference type="ARBA" id="ARBA00022946"/>
    </source>
</evidence>
<keyword evidence="7" id="KW-0143">Chaperone</keyword>
<evidence type="ECO:0000313" key="10">
    <source>
        <dbReference type="EMBL" id="TPX30779.1"/>
    </source>
</evidence>
<comment type="function">
    <text evidence="8">Assembly factor required for Rieske Fe-S protein RIP1 incorporation into the cytochrome b-c1 (CIII) complex. Functions as a chaperone, binding to this subunit within the mitochondrial matrix and stabilizing it prior to its translocation and insertion into the late CIII dimeric intermediate within the mitochondrial inner membrane. Modulates the mitochondrial matrix zinc pool.</text>
</comment>
<dbReference type="InterPro" id="IPR008011">
    <property type="entry name" value="Complex1_LYR_dom"/>
</dbReference>
<evidence type="ECO:0000256" key="7">
    <source>
        <dbReference type="ARBA" id="ARBA00023186"/>
    </source>
</evidence>
<dbReference type="AlphaFoldDB" id="A0A507BUX8"/>
<dbReference type="PANTHER" id="PTHR46749:SF1">
    <property type="entry name" value="COMPLEX III ASSEMBLY FACTOR LYRM7"/>
    <property type="match status" value="1"/>
</dbReference>
<accession>A0A507BUX8</accession>
<dbReference type="CDD" id="cd20267">
    <property type="entry name" value="Complex1_LYR_LYRM7"/>
    <property type="match status" value="1"/>
</dbReference>
<dbReference type="GeneID" id="42006967"/>
<dbReference type="GO" id="GO:0044183">
    <property type="term" value="F:protein folding chaperone"/>
    <property type="evidence" value="ECO:0007669"/>
    <property type="project" value="TreeGrafter"/>
</dbReference>
<comment type="caution">
    <text evidence="10">The sequence shown here is derived from an EMBL/GenBank/DDBJ whole genome shotgun (WGS) entry which is preliminary data.</text>
</comment>
<evidence type="ECO:0000256" key="3">
    <source>
        <dbReference type="ARBA" id="ARBA00011589"/>
    </source>
</evidence>
<name>A0A507BUX8_9FUNG</name>
<evidence type="ECO:0000256" key="2">
    <source>
        <dbReference type="ARBA" id="ARBA00009949"/>
    </source>
</evidence>
<dbReference type="GO" id="GO:0034551">
    <property type="term" value="P:mitochondrial respiratory chain complex III assembly"/>
    <property type="evidence" value="ECO:0007669"/>
    <property type="project" value="InterPro"/>
</dbReference>
<comment type="similarity">
    <text evidence="2">Belongs to the complex I LYR family. MZM1 subfamily.</text>
</comment>
<dbReference type="GO" id="GO:0005759">
    <property type="term" value="C:mitochondrial matrix"/>
    <property type="evidence" value="ECO:0007669"/>
    <property type="project" value="UniProtKB-SubCell"/>
</dbReference>
<protein>
    <recommendedName>
        <fullName evidence="4">Mitochondrial zinc maintenance protein 1, mitochondrial</fullName>
    </recommendedName>
</protein>
<evidence type="ECO:0000256" key="6">
    <source>
        <dbReference type="ARBA" id="ARBA00023128"/>
    </source>
</evidence>
<comment type="subcellular location">
    <subcellularLocation>
        <location evidence="1">Mitochondrion matrix</location>
    </subcellularLocation>
</comment>
<dbReference type="OrthoDB" id="529194at2759"/>
<proteinExistence type="inferred from homology"/>
<evidence type="ECO:0000256" key="8">
    <source>
        <dbReference type="ARBA" id="ARBA00025268"/>
    </source>
</evidence>
<dbReference type="InterPro" id="IPR045298">
    <property type="entry name" value="Complex1_LYR_LYRM7"/>
</dbReference>
<dbReference type="PANTHER" id="PTHR46749">
    <property type="entry name" value="COMPLEX III ASSEMBLY FACTOR LYRM7"/>
    <property type="match status" value="1"/>
</dbReference>
<dbReference type="InterPro" id="IPR050435">
    <property type="entry name" value="MZM1/LYRM7"/>
</dbReference>